<evidence type="ECO:0000313" key="1">
    <source>
        <dbReference type="EMBL" id="MEQ2309932.1"/>
    </source>
</evidence>
<evidence type="ECO:0000313" key="2">
    <source>
        <dbReference type="Proteomes" id="UP001469553"/>
    </source>
</evidence>
<proteinExistence type="predicted"/>
<reference evidence="1 2" key="1">
    <citation type="submission" date="2021-06" db="EMBL/GenBank/DDBJ databases">
        <authorList>
            <person name="Palmer J.M."/>
        </authorList>
    </citation>
    <scope>NUCLEOTIDE SEQUENCE [LARGE SCALE GENOMIC DNA]</scope>
    <source>
        <strain evidence="1 2">AS_MEX2019</strain>
        <tissue evidence="1">Muscle</tissue>
    </source>
</reference>
<comment type="caution">
    <text evidence="1">The sequence shown here is derived from an EMBL/GenBank/DDBJ whole genome shotgun (WGS) entry which is preliminary data.</text>
</comment>
<keyword evidence="2" id="KW-1185">Reference proteome</keyword>
<gene>
    <name evidence="1" type="ORF">AMECASPLE_003647</name>
</gene>
<sequence>MTFQEKKSEHMRIQPRKTLYIILNPVCLLCPICKLSDSALHNSSVKSATHYTALTVHPSFSSPPPLFPLHHSRFLSSALWPACHRSTCSPTQGAGWRRSTQTFGLPYPPHVRSASTPQEAACGKQAHMHALVPKPCTLCPYGQEIRLTSQ</sequence>
<accession>A0ABV0ZVS5</accession>
<protein>
    <submittedName>
        <fullName evidence="1">Uncharacterized protein</fullName>
    </submittedName>
</protein>
<dbReference type="Proteomes" id="UP001469553">
    <property type="component" value="Unassembled WGS sequence"/>
</dbReference>
<name>A0ABV0ZVS5_9TELE</name>
<dbReference type="EMBL" id="JAHRIP010075382">
    <property type="protein sequence ID" value="MEQ2309932.1"/>
    <property type="molecule type" value="Genomic_DNA"/>
</dbReference>
<organism evidence="1 2">
    <name type="scientific">Ameca splendens</name>
    <dbReference type="NCBI Taxonomy" id="208324"/>
    <lineage>
        <taxon>Eukaryota</taxon>
        <taxon>Metazoa</taxon>
        <taxon>Chordata</taxon>
        <taxon>Craniata</taxon>
        <taxon>Vertebrata</taxon>
        <taxon>Euteleostomi</taxon>
        <taxon>Actinopterygii</taxon>
        <taxon>Neopterygii</taxon>
        <taxon>Teleostei</taxon>
        <taxon>Neoteleostei</taxon>
        <taxon>Acanthomorphata</taxon>
        <taxon>Ovalentaria</taxon>
        <taxon>Atherinomorphae</taxon>
        <taxon>Cyprinodontiformes</taxon>
        <taxon>Goodeidae</taxon>
        <taxon>Ameca</taxon>
    </lineage>
</organism>